<dbReference type="HOGENOM" id="CLU_337738_0_0_1"/>
<feature type="compositionally biased region" description="Basic and acidic residues" evidence="1">
    <location>
        <begin position="74"/>
        <end position="84"/>
    </location>
</feature>
<dbReference type="Proteomes" id="UP000054166">
    <property type="component" value="Unassembled WGS sequence"/>
</dbReference>
<organism evidence="2 3">
    <name type="scientific">Piloderma croceum (strain F 1598)</name>
    <dbReference type="NCBI Taxonomy" id="765440"/>
    <lineage>
        <taxon>Eukaryota</taxon>
        <taxon>Fungi</taxon>
        <taxon>Dikarya</taxon>
        <taxon>Basidiomycota</taxon>
        <taxon>Agaricomycotina</taxon>
        <taxon>Agaricomycetes</taxon>
        <taxon>Agaricomycetidae</taxon>
        <taxon>Atheliales</taxon>
        <taxon>Atheliaceae</taxon>
        <taxon>Piloderma</taxon>
    </lineage>
</organism>
<dbReference type="EMBL" id="KN833006">
    <property type="protein sequence ID" value="KIM79981.1"/>
    <property type="molecule type" value="Genomic_DNA"/>
</dbReference>
<keyword evidence="3" id="KW-1185">Reference proteome</keyword>
<proteinExistence type="predicted"/>
<feature type="region of interest" description="Disordered" evidence="1">
    <location>
        <begin position="64"/>
        <end position="84"/>
    </location>
</feature>
<sequence length="843" mass="94492">MHPPLPFASSLQALPPSTELIFQASQDVHEASTSAIPQLPISPEHFNTPSASPPMTPTHIPTCALPPGTPLSRQHQESLRQEEQRGRKIIEEFRAWMPLDILENDDWDIPDEQDDEDEAEDNHNHEGAQHAGAEPNSAPIAVGAVLSTMQLEPEFQVLPVCPNCLEVYPLQADGPTICSRCNSFIYKATPANTLRNANNPPTPLLRFPYKTIESQLINILAVPGVEAELDKWRTRTWTPGKYGDIFDGDVPKNLKGHDGLPFFRNIINAVENGPNGELQIGLTLGVDCYRTANLMLSGIMPGPKEQDYDEIQRFLRIIVNELLRLWAEGFQSRTDAEQRRLGEEYANLNTANARDNFVKKYATHWTELAQLPYFDLVCMITIDPMHNLLLGLVKTHFYHIWVQTKILRKTKELCLFHKILAEFSLPAYLGRLPALMGVPAGGSLTADQWLLMATIVGPIAILQIWHDYMPDPDVACSQRQAAIDSCIRKKKTDAEAAKKARAAKKRKTHKTHTSTSTAPQSIPDIFDEPTTGASDAPNTNRQRQKRKRTEDAGGNNESDEDDSEQPSCLHPDDPANFLMLLKALRILLGRELTEEQIDEADKLLCEYCSDLVDLYGTDMIRPNHHYATHTPRSVRDYGPLHEFWTFLFEHLNKVLKSYKTNNRSGGELEVASAGCSDQPDFFQAAVSSMFKASSDNRGTVQALAKELDEAQEDVNQHCYFASSQAPNRTNSLVECVVYANDGSSRLWTGELIDIIHINQAPTGVFTLAQIHWFRPLHLDIADTIWHSYKAIGVHLWHADQFLGQAESGPPRLLPLHHLQNHVAMYEVNVNDVRAWATISVGKV</sequence>
<protein>
    <submittedName>
        <fullName evidence="2">Uncharacterized protein</fullName>
    </submittedName>
</protein>
<feature type="region of interest" description="Disordered" evidence="1">
    <location>
        <begin position="497"/>
        <end position="571"/>
    </location>
</feature>
<accession>A0A0C3FKD0</accession>
<dbReference type="AlphaFoldDB" id="A0A0C3FKD0"/>
<dbReference type="PANTHER" id="PTHR46579:SF1">
    <property type="entry name" value="F5_8 TYPE C DOMAIN-CONTAINING PROTEIN"/>
    <property type="match status" value="1"/>
</dbReference>
<feature type="compositionally biased region" description="Acidic residues" evidence="1">
    <location>
        <begin position="105"/>
        <end position="120"/>
    </location>
</feature>
<reference evidence="2 3" key="1">
    <citation type="submission" date="2014-04" db="EMBL/GenBank/DDBJ databases">
        <authorList>
            <consortium name="DOE Joint Genome Institute"/>
            <person name="Kuo A."/>
            <person name="Tarkka M."/>
            <person name="Buscot F."/>
            <person name="Kohler A."/>
            <person name="Nagy L.G."/>
            <person name="Floudas D."/>
            <person name="Copeland A."/>
            <person name="Barry K.W."/>
            <person name="Cichocki N."/>
            <person name="Veneault-Fourrey C."/>
            <person name="LaButti K."/>
            <person name="Lindquist E.A."/>
            <person name="Lipzen A."/>
            <person name="Lundell T."/>
            <person name="Morin E."/>
            <person name="Murat C."/>
            <person name="Sun H."/>
            <person name="Tunlid A."/>
            <person name="Henrissat B."/>
            <person name="Grigoriev I.V."/>
            <person name="Hibbett D.S."/>
            <person name="Martin F."/>
            <person name="Nordberg H.P."/>
            <person name="Cantor M.N."/>
            <person name="Hua S.X."/>
        </authorList>
    </citation>
    <scope>NUCLEOTIDE SEQUENCE [LARGE SCALE GENOMIC DNA]</scope>
    <source>
        <strain evidence="2 3">F 1598</strain>
    </source>
</reference>
<name>A0A0C3FKD0_PILCF</name>
<feature type="region of interest" description="Disordered" evidence="1">
    <location>
        <begin position="105"/>
        <end position="136"/>
    </location>
</feature>
<gene>
    <name evidence="2" type="ORF">PILCRDRAFT_89847</name>
</gene>
<dbReference type="PANTHER" id="PTHR46579">
    <property type="entry name" value="F5/8 TYPE C DOMAIN-CONTAINING PROTEIN-RELATED"/>
    <property type="match status" value="1"/>
</dbReference>
<evidence type="ECO:0000256" key="1">
    <source>
        <dbReference type="SAM" id="MobiDB-lite"/>
    </source>
</evidence>
<dbReference type="OrthoDB" id="3239894at2759"/>
<evidence type="ECO:0000313" key="3">
    <source>
        <dbReference type="Proteomes" id="UP000054166"/>
    </source>
</evidence>
<evidence type="ECO:0000313" key="2">
    <source>
        <dbReference type="EMBL" id="KIM79981.1"/>
    </source>
</evidence>
<feature type="compositionally biased region" description="Polar residues" evidence="1">
    <location>
        <begin position="531"/>
        <end position="541"/>
    </location>
</feature>
<reference evidence="3" key="2">
    <citation type="submission" date="2015-01" db="EMBL/GenBank/DDBJ databases">
        <title>Evolutionary Origins and Diversification of the Mycorrhizal Mutualists.</title>
        <authorList>
            <consortium name="DOE Joint Genome Institute"/>
            <consortium name="Mycorrhizal Genomics Consortium"/>
            <person name="Kohler A."/>
            <person name="Kuo A."/>
            <person name="Nagy L.G."/>
            <person name="Floudas D."/>
            <person name="Copeland A."/>
            <person name="Barry K.W."/>
            <person name="Cichocki N."/>
            <person name="Veneault-Fourrey C."/>
            <person name="LaButti K."/>
            <person name="Lindquist E.A."/>
            <person name="Lipzen A."/>
            <person name="Lundell T."/>
            <person name="Morin E."/>
            <person name="Murat C."/>
            <person name="Riley R."/>
            <person name="Ohm R."/>
            <person name="Sun H."/>
            <person name="Tunlid A."/>
            <person name="Henrissat B."/>
            <person name="Grigoriev I.V."/>
            <person name="Hibbett D.S."/>
            <person name="Martin F."/>
        </authorList>
    </citation>
    <scope>NUCLEOTIDE SEQUENCE [LARGE SCALE GENOMIC DNA]</scope>
    <source>
        <strain evidence="3">F 1598</strain>
    </source>
</reference>
<dbReference type="InParanoid" id="A0A0C3FKD0"/>
<feature type="compositionally biased region" description="Basic residues" evidence="1">
    <location>
        <begin position="499"/>
        <end position="512"/>
    </location>
</feature>